<gene>
    <name evidence="1" type="ORF">PRZ48_010377</name>
</gene>
<evidence type="ECO:0000313" key="1">
    <source>
        <dbReference type="EMBL" id="KAK4497724.1"/>
    </source>
</evidence>
<comment type="caution">
    <text evidence="1">The sequence shown here is derived from an EMBL/GenBank/DDBJ whole genome shotgun (WGS) entry which is preliminary data.</text>
</comment>
<organism evidence="1 2">
    <name type="scientific">Zasmidium cellare</name>
    <name type="common">Wine cellar mold</name>
    <name type="synonym">Racodium cellare</name>
    <dbReference type="NCBI Taxonomy" id="395010"/>
    <lineage>
        <taxon>Eukaryota</taxon>
        <taxon>Fungi</taxon>
        <taxon>Dikarya</taxon>
        <taxon>Ascomycota</taxon>
        <taxon>Pezizomycotina</taxon>
        <taxon>Dothideomycetes</taxon>
        <taxon>Dothideomycetidae</taxon>
        <taxon>Mycosphaerellales</taxon>
        <taxon>Mycosphaerellaceae</taxon>
        <taxon>Zasmidium</taxon>
    </lineage>
</organism>
<accession>A0ABR0E8G8</accession>
<name>A0ABR0E8G8_ZASCE</name>
<protein>
    <submittedName>
        <fullName evidence="1">Uncharacterized protein</fullName>
    </submittedName>
</protein>
<dbReference type="EMBL" id="JAXOVC010000008">
    <property type="protein sequence ID" value="KAK4497724.1"/>
    <property type="molecule type" value="Genomic_DNA"/>
</dbReference>
<dbReference type="Proteomes" id="UP001305779">
    <property type="component" value="Unassembled WGS sequence"/>
</dbReference>
<keyword evidence="2" id="KW-1185">Reference proteome</keyword>
<proteinExistence type="predicted"/>
<reference evidence="1 2" key="1">
    <citation type="journal article" date="2023" name="G3 (Bethesda)">
        <title>A chromosome-level genome assembly of Zasmidium syzygii isolated from banana leaves.</title>
        <authorList>
            <person name="van Westerhoven A.C."/>
            <person name="Mehrabi R."/>
            <person name="Talebi R."/>
            <person name="Steentjes M.B.F."/>
            <person name="Corcolon B."/>
            <person name="Chong P.A."/>
            <person name="Kema G.H.J."/>
            <person name="Seidl M.F."/>
        </authorList>
    </citation>
    <scope>NUCLEOTIDE SEQUENCE [LARGE SCALE GENOMIC DNA]</scope>
    <source>
        <strain evidence="1 2">P124</strain>
    </source>
</reference>
<evidence type="ECO:0000313" key="2">
    <source>
        <dbReference type="Proteomes" id="UP001305779"/>
    </source>
</evidence>
<sequence>MGATTPAVERPMFLSADKRKISYRSKNGSTITLEFKNKNSPAVDGLRELSKKNPVPNAESKITATVNGQELDAEGKQQQQNLWLGVYDTLSFWVMEAMEIAAFGPYDDPPK</sequence>